<protein>
    <recommendedName>
        <fullName evidence="4">Alcohol dehydrogenase-like N-terminal domain-containing protein</fullName>
    </recommendedName>
</protein>
<reference evidence="5 6" key="1">
    <citation type="submission" date="2018-06" db="EMBL/GenBank/DDBJ databases">
        <title>Genome Sequence of the Brown Rot Fungal Pathogen Monilinia fructigena.</title>
        <authorList>
            <person name="Landi L."/>
            <person name="De Miccolis Angelini R.M."/>
            <person name="Pollastro S."/>
            <person name="Abate D."/>
            <person name="Faretra F."/>
            <person name="Romanazzi G."/>
        </authorList>
    </citation>
    <scope>NUCLEOTIDE SEQUENCE [LARGE SCALE GENOMIC DNA]</scope>
    <source>
        <strain evidence="5 6">Mfrg269</strain>
    </source>
</reference>
<dbReference type="SUPFAM" id="SSF50129">
    <property type="entry name" value="GroES-like"/>
    <property type="match status" value="1"/>
</dbReference>
<feature type="compositionally biased region" description="Low complexity" evidence="3">
    <location>
        <begin position="188"/>
        <end position="197"/>
    </location>
</feature>
<keyword evidence="6" id="KW-1185">Reference proteome</keyword>
<dbReference type="GO" id="GO:0016651">
    <property type="term" value="F:oxidoreductase activity, acting on NAD(P)H"/>
    <property type="evidence" value="ECO:0007669"/>
    <property type="project" value="InterPro"/>
</dbReference>
<feature type="compositionally biased region" description="Low complexity" evidence="3">
    <location>
        <begin position="170"/>
        <end position="180"/>
    </location>
</feature>
<evidence type="ECO:0000256" key="3">
    <source>
        <dbReference type="SAM" id="MobiDB-lite"/>
    </source>
</evidence>
<dbReference type="AlphaFoldDB" id="A0A395ISN5"/>
<dbReference type="Gene3D" id="3.90.180.10">
    <property type="entry name" value="Medium-chain alcohol dehydrogenases, catalytic domain"/>
    <property type="match status" value="1"/>
</dbReference>
<organism evidence="5 6">
    <name type="scientific">Monilinia fructigena</name>
    <dbReference type="NCBI Taxonomy" id="38457"/>
    <lineage>
        <taxon>Eukaryota</taxon>
        <taxon>Fungi</taxon>
        <taxon>Dikarya</taxon>
        <taxon>Ascomycota</taxon>
        <taxon>Pezizomycotina</taxon>
        <taxon>Leotiomycetes</taxon>
        <taxon>Helotiales</taxon>
        <taxon>Sclerotiniaceae</taxon>
        <taxon>Monilinia</taxon>
    </lineage>
</organism>
<dbReference type="InterPro" id="IPR013154">
    <property type="entry name" value="ADH-like_N"/>
</dbReference>
<feature type="region of interest" description="Disordered" evidence="3">
    <location>
        <begin position="143"/>
        <end position="262"/>
    </location>
</feature>
<evidence type="ECO:0000256" key="1">
    <source>
        <dbReference type="ARBA" id="ARBA00008072"/>
    </source>
</evidence>
<accession>A0A395ISN5</accession>
<dbReference type="PANTHER" id="PTHR45348">
    <property type="entry name" value="HYPOTHETICAL OXIDOREDUCTASE (EUROFUNG)"/>
    <property type="match status" value="1"/>
</dbReference>
<evidence type="ECO:0000313" key="6">
    <source>
        <dbReference type="Proteomes" id="UP000249056"/>
    </source>
</evidence>
<evidence type="ECO:0000256" key="2">
    <source>
        <dbReference type="ARBA" id="ARBA00023002"/>
    </source>
</evidence>
<sequence>MPSNTAIVVQKPGEAKAVEASIPKLRDDYILVNTKAVALNPTDWKHIEWLTSNGARIGCDYAGVVEEVGSAVTKDLKKGDRVCGFCHGGNEVNHEDGAFGNYITVKGDAQIKIPDNLSFEQASTLGVGITTVGQGLYQSLQLPLPPTPALPNSPSSSTAAPPPPAPSPSNSPNSPASKSSPPAPPATSPTSRVSAPTKHSTTTPPPARKTSKNTPKTASNTPLTACRKPPAPRSPYRPYPPPAASTARCSPSPPKTSIRSTRRWRTRRPWVYTAVGEFFKFGPADFPAKPEDFEFAKKFWEIFQGSLGRGEGQGTQHCRKQIW</sequence>
<dbReference type="InterPro" id="IPR047122">
    <property type="entry name" value="Trans-enoyl_RdTase-like"/>
</dbReference>
<feature type="compositionally biased region" description="Polar residues" evidence="3">
    <location>
        <begin position="212"/>
        <end position="223"/>
    </location>
</feature>
<dbReference type="EMBL" id="QKRW01000020">
    <property type="protein sequence ID" value="RAL63171.1"/>
    <property type="molecule type" value="Genomic_DNA"/>
</dbReference>
<dbReference type="Proteomes" id="UP000249056">
    <property type="component" value="Unassembled WGS sequence"/>
</dbReference>
<dbReference type="Pfam" id="PF08240">
    <property type="entry name" value="ADH_N"/>
    <property type="match status" value="1"/>
</dbReference>
<feature type="compositionally biased region" description="Pro residues" evidence="3">
    <location>
        <begin position="160"/>
        <end position="169"/>
    </location>
</feature>
<dbReference type="OrthoDB" id="48317at2759"/>
<name>A0A395ISN5_9HELO</name>
<dbReference type="InterPro" id="IPR011032">
    <property type="entry name" value="GroES-like_sf"/>
</dbReference>
<feature type="compositionally biased region" description="Pro residues" evidence="3">
    <location>
        <begin position="229"/>
        <end position="243"/>
    </location>
</feature>
<gene>
    <name evidence="5" type="ORF">DID88_004250</name>
</gene>
<proteinExistence type="inferred from homology"/>
<feature type="domain" description="Alcohol dehydrogenase-like N-terminal" evidence="4">
    <location>
        <begin position="27"/>
        <end position="115"/>
    </location>
</feature>
<evidence type="ECO:0000259" key="4">
    <source>
        <dbReference type="Pfam" id="PF08240"/>
    </source>
</evidence>
<comment type="similarity">
    <text evidence="1">Belongs to the zinc-containing alcohol dehydrogenase family.</text>
</comment>
<evidence type="ECO:0000313" key="5">
    <source>
        <dbReference type="EMBL" id="RAL63171.1"/>
    </source>
</evidence>
<dbReference type="Gene3D" id="3.40.50.720">
    <property type="entry name" value="NAD(P)-binding Rossmann-like Domain"/>
    <property type="match status" value="1"/>
</dbReference>
<keyword evidence="2" id="KW-0560">Oxidoreductase</keyword>
<comment type="caution">
    <text evidence="5">The sequence shown here is derived from an EMBL/GenBank/DDBJ whole genome shotgun (WGS) entry which is preliminary data.</text>
</comment>
<dbReference type="PANTHER" id="PTHR45348:SF2">
    <property type="entry name" value="ZINC-TYPE ALCOHOL DEHYDROGENASE-LIKE PROTEIN C2E1P3.01"/>
    <property type="match status" value="1"/>
</dbReference>